<dbReference type="OrthoDB" id="3681559at2"/>
<evidence type="ECO:0000259" key="1">
    <source>
        <dbReference type="Pfam" id="PF12680"/>
    </source>
</evidence>
<dbReference type="Pfam" id="PF12680">
    <property type="entry name" value="SnoaL_2"/>
    <property type="match status" value="1"/>
</dbReference>
<reference evidence="2 3" key="1">
    <citation type="submission" date="2016-10" db="EMBL/GenBank/DDBJ databases">
        <authorList>
            <person name="de Groot N.N."/>
        </authorList>
    </citation>
    <scope>NUCLEOTIDE SEQUENCE [LARGE SCALE GENOMIC DNA]</scope>
    <source>
        <strain evidence="2 3">DSM 21800</strain>
    </source>
</reference>
<dbReference type="STRING" id="630515.SAMN04489812_6019"/>
<gene>
    <name evidence="2" type="ORF">SAMN04489812_6019</name>
</gene>
<accession>A0A1H2AKZ4</accession>
<sequence length="136" mass="15749">MTSEIRALLDRYHRAMITFDADAFADLYAADGVHEFPFRTPDGTQRLVGRDKIRSYYRRLWAEPPVRLDRIEDRASHQVSDTVIINEWHGTGRHRNTTEGFELNGVIVLSARNGELDLVRDYMDVYGLISQTPRPE</sequence>
<dbReference type="InterPro" id="IPR032710">
    <property type="entry name" value="NTF2-like_dom_sf"/>
</dbReference>
<dbReference type="InterPro" id="IPR037401">
    <property type="entry name" value="SnoaL-like"/>
</dbReference>
<protein>
    <submittedName>
        <fullName evidence="2">SnoaL-like domain-containing protein</fullName>
    </submittedName>
</protein>
<keyword evidence="3" id="KW-1185">Reference proteome</keyword>
<dbReference type="Proteomes" id="UP000199103">
    <property type="component" value="Chromosome I"/>
</dbReference>
<evidence type="ECO:0000313" key="3">
    <source>
        <dbReference type="Proteomes" id="UP000199103"/>
    </source>
</evidence>
<dbReference type="AlphaFoldDB" id="A0A1H2AKZ4"/>
<dbReference type="RefSeq" id="WP_091531118.1">
    <property type="nucleotide sequence ID" value="NZ_LT629772.1"/>
</dbReference>
<feature type="domain" description="SnoaL-like" evidence="1">
    <location>
        <begin position="10"/>
        <end position="115"/>
    </location>
</feature>
<dbReference type="EMBL" id="LT629772">
    <property type="protein sequence ID" value="SDT46524.1"/>
    <property type="molecule type" value="Genomic_DNA"/>
</dbReference>
<organism evidence="2 3">
    <name type="scientific">Microlunatus soli</name>
    <dbReference type="NCBI Taxonomy" id="630515"/>
    <lineage>
        <taxon>Bacteria</taxon>
        <taxon>Bacillati</taxon>
        <taxon>Actinomycetota</taxon>
        <taxon>Actinomycetes</taxon>
        <taxon>Propionibacteriales</taxon>
        <taxon>Propionibacteriaceae</taxon>
        <taxon>Microlunatus</taxon>
    </lineage>
</organism>
<evidence type="ECO:0000313" key="2">
    <source>
        <dbReference type="EMBL" id="SDT46524.1"/>
    </source>
</evidence>
<name>A0A1H2AKZ4_9ACTN</name>
<dbReference type="SUPFAM" id="SSF54427">
    <property type="entry name" value="NTF2-like"/>
    <property type="match status" value="1"/>
</dbReference>
<dbReference type="Gene3D" id="3.10.450.50">
    <property type="match status" value="1"/>
</dbReference>
<proteinExistence type="predicted"/>